<dbReference type="FunFam" id="3.30.160.60:FF:000373">
    <property type="entry name" value="Putative transcriptional repressor ctcf"/>
    <property type="match status" value="1"/>
</dbReference>
<sequence>MGPEAPASAHFPKRAGTDVDDDCSHGVQIEEGELDWHPSNEENERHLLALQMLPFTTDETGQEMSQLAVQPAEGMHIMEPQGESGLQSLLGWQQYINVQPELNEMPHQDLSRCVELNIPEEIFSLEEMEMIENYIRDESADFFNEDKWIFDFPFDEELLKAQELCEEREYTDPKEEIVNFETPRDGEKEEIILLLANSEIEEHEDIHSPPQDLDEVSQTAANQAETKGTKWTFHCEICKFTSSKMSSLTRHMKTHTAEKPHMCHLCPKAFRTGTLLRNHLNTHTGTRPYKCSDCEMAFVTSGELGRHRRYKHTHEKRFKCSMCNYASVEASKLKRHIRSHTGERPFPCSFCNYASKDIFKLKRHMTSHSGKCFFSHIPTILCLRYAHVRLQHGLFWIFVSFSDVSFSGFVILCRAQKLWTSILETRC</sequence>
<dbReference type="FunFam" id="3.30.160.60:FF:000222">
    <property type="entry name" value="Putative transcriptional repressor ctcf"/>
    <property type="match status" value="1"/>
</dbReference>
<dbReference type="PROSITE" id="PS50157">
    <property type="entry name" value="ZINC_FINGER_C2H2_2"/>
    <property type="match status" value="5"/>
</dbReference>
<feature type="domain" description="C2H2-type" evidence="15">
    <location>
        <begin position="261"/>
        <end position="288"/>
    </location>
</feature>
<keyword evidence="8" id="KW-0238">DNA-binding</keyword>
<keyword evidence="10" id="KW-0539">Nucleus</keyword>
<dbReference type="PROSITE" id="PS00028">
    <property type="entry name" value="ZINC_FINGER_C2H2_1"/>
    <property type="match status" value="2"/>
</dbReference>
<feature type="domain" description="C2H2-type" evidence="15">
    <location>
        <begin position="346"/>
        <end position="371"/>
    </location>
</feature>
<proteinExistence type="inferred from homology"/>
<evidence type="ECO:0000256" key="11">
    <source>
        <dbReference type="ARBA" id="ARBA00061457"/>
    </source>
</evidence>
<dbReference type="InterPro" id="IPR050527">
    <property type="entry name" value="Snail/Krueppel_Znf"/>
</dbReference>
<keyword evidence="7" id="KW-0805">Transcription regulation</keyword>
<feature type="domain" description="C2H2-type" evidence="15">
    <location>
        <begin position="318"/>
        <end position="345"/>
    </location>
</feature>
<evidence type="ECO:0000256" key="8">
    <source>
        <dbReference type="ARBA" id="ARBA00023125"/>
    </source>
</evidence>
<evidence type="ECO:0000256" key="1">
    <source>
        <dbReference type="ARBA" id="ARBA00004123"/>
    </source>
</evidence>
<dbReference type="SUPFAM" id="SSF57667">
    <property type="entry name" value="beta-beta-alpha zinc fingers"/>
    <property type="match status" value="3"/>
</dbReference>
<evidence type="ECO:0000259" key="15">
    <source>
        <dbReference type="PROSITE" id="PS50157"/>
    </source>
</evidence>
<keyword evidence="9" id="KW-0804">Transcription</keyword>
<keyword evidence="3" id="KW-0479">Metal-binding</keyword>
<keyword evidence="4" id="KW-0677">Repeat</keyword>
<evidence type="ECO:0000256" key="10">
    <source>
        <dbReference type="ARBA" id="ARBA00023242"/>
    </source>
</evidence>
<keyword evidence="5 13" id="KW-0863">Zinc-finger</keyword>
<comment type="subcellular location">
    <subcellularLocation>
        <location evidence="1">Nucleus</location>
    </subcellularLocation>
</comment>
<evidence type="ECO:0000256" key="6">
    <source>
        <dbReference type="ARBA" id="ARBA00022833"/>
    </source>
</evidence>
<dbReference type="Ensembl" id="ENSSHAT00000045260.1">
    <property type="protein sequence ID" value="ENSSHAP00000034797.1"/>
    <property type="gene ID" value="ENSSHAG00000001630.2"/>
</dbReference>
<dbReference type="GO" id="GO:0005634">
    <property type="term" value="C:nucleus"/>
    <property type="evidence" value="ECO:0007669"/>
    <property type="project" value="UniProtKB-SubCell"/>
</dbReference>
<dbReference type="InterPro" id="IPR036236">
    <property type="entry name" value="Znf_C2H2_sf"/>
</dbReference>
<dbReference type="AlphaFoldDB" id="A0A7N4P8V3"/>
<dbReference type="InParanoid" id="A0A7N4P8V3"/>
<evidence type="ECO:0000256" key="12">
    <source>
        <dbReference type="ARBA" id="ARBA00079129"/>
    </source>
</evidence>
<keyword evidence="6" id="KW-0862">Zinc</keyword>
<dbReference type="InterPro" id="IPR013087">
    <property type="entry name" value="Znf_C2H2_type"/>
</dbReference>
<evidence type="ECO:0000313" key="16">
    <source>
        <dbReference type="Ensembl" id="ENSSHAP00000034797.1"/>
    </source>
</evidence>
<evidence type="ECO:0000256" key="3">
    <source>
        <dbReference type="ARBA" id="ARBA00022723"/>
    </source>
</evidence>
<evidence type="ECO:0000256" key="9">
    <source>
        <dbReference type="ARBA" id="ARBA00023163"/>
    </source>
</evidence>
<dbReference type="FunFam" id="3.30.160.60:FF:000049">
    <property type="entry name" value="transcriptional repressor CTCF isoform X1"/>
    <property type="match status" value="2"/>
</dbReference>
<dbReference type="Gene3D" id="3.30.160.60">
    <property type="entry name" value="Classic Zinc Finger"/>
    <property type="match status" value="5"/>
</dbReference>
<dbReference type="GeneTree" id="ENSGT00940000161524"/>
<keyword evidence="2" id="KW-0678">Repressor</keyword>
<dbReference type="GO" id="GO:0008270">
    <property type="term" value="F:zinc ion binding"/>
    <property type="evidence" value="ECO:0007669"/>
    <property type="project" value="UniProtKB-KW"/>
</dbReference>
<comment type="similarity">
    <text evidence="11">Belongs to the CTCF zinc-finger protein family.</text>
</comment>
<feature type="domain" description="C2H2-type" evidence="15">
    <location>
        <begin position="233"/>
        <end position="260"/>
    </location>
</feature>
<keyword evidence="17" id="KW-1185">Reference proteome</keyword>
<evidence type="ECO:0000256" key="5">
    <source>
        <dbReference type="ARBA" id="ARBA00022771"/>
    </source>
</evidence>
<reference evidence="16" key="3">
    <citation type="submission" date="2025-09" db="UniProtKB">
        <authorList>
            <consortium name="Ensembl"/>
        </authorList>
    </citation>
    <scope>IDENTIFICATION</scope>
</reference>
<evidence type="ECO:0000256" key="4">
    <source>
        <dbReference type="ARBA" id="ARBA00022737"/>
    </source>
</evidence>
<dbReference type="PANTHER" id="PTHR24388:SF54">
    <property type="entry name" value="PROTEIN ESCARGOT"/>
    <property type="match status" value="1"/>
</dbReference>
<dbReference type="GO" id="GO:0000978">
    <property type="term" value="F:RNA polymerase II cis-regulatory region sequence-specific DNA binding"/>
    <property type="evidence" value="ECO:0007669"/>
    <property type="project" value="TreeGrafter"/>
</dbReference>
<evidence type="ECO:0000256" key="2">
    <source>
        <dbReference type="ARBA" id="ARBA00022491"/>
    </source>
</evidence>
<dbReference type="GO" id="GO:0000981">
    <property type="term" value="F:DNA-binding transcription factor activity, RNA polymerase II-specific"/>
    <property type="evidence" value="ECO:0007669"/>
    <property type="project" value="TreeGrafter"/>
</dbReference>
<accession>A0A7N4P8V3</accession>
<reference evidence="16 17" key="1">
    <citation type="journal article" date="2011" name="Proc. Natl. Acad. Sci. U.S.A.">
        <title>Genetic diversity and population structure of the endangered marsupial Sarcophilus harrisii (Tasmanian devil).</title>
        <authorList>
            <person name="Miller W."/>
            <person name="Hayes V.M."/>
            <person name="Ratan A."/>
            <person name="Petersen D.C."/>
            <person name="Wittekindt N.E."/>
            <person name="Miller J."/>
            <person name="Walenz B."/>
            <person name="Knight J."/>
            <person name="Qi J."/>
            <person name="Zhao F."/>
            <person name="Wang Q."/>
            <person name="Bedoya-Reina O.C."/>
            <person name="Katiyar N."/>
            <person name="Tomsho L.P."/>
            <person name="Kasson L.M."/>
            <person name="Hardie R.A."/>
            <person name="Woodbridge P."/>
            <person name="Tindall E.A."/>
            <person name="Bertelsen M.F."/>
            <person name="Dixon D."/>
            <person name="Pyecroft S."/>
            <person name="Helgen K.M."/>
            <person name="Lesk A.M."/>
            <person name="Pringle T.H."/>
            <person name="Patterson N."/>
            <person name="Zhang Y."/>
            <person name="Kreiss A."/>
            <person name="Woods G.M."/>
            <person name="Jones M.E."/>
            <person name="Schuster S.C."/>
        </authorList>
    </citation>
    <scope>NUCLEOTIDE SEQUENCE [LARGE SCALE GENOMIC DNA]</scope>
</reference>
<feature type="region of interest" description="Disordered" evidence="14">
    <location>
        <begin position="1"/>
        <end position="23"/>
    </location>
</feature>
<dbReference type="SMART" id="SM00355">
    <property type="entry name" value="ZnF_C2H2"/>
    <property type="match status" value="5"/>
</dbReference>
<feature type="domain" description="C2H2-type" evidence="15">
    <location>
        <begin position="289"/>
        <end position="317"/>
    </location>
</feature>
<evidence type="ECO:0000313" key="17">
    <source>
        <dbReference type="Proteomes" id="UP000007648"/>
    </source>
</evidence>
<protein>
    <recommendedName>
        <fullName evidence="12">CCCTC-binding factor</fullName>
    </recommendedName>
</protein>
<dbReference type="Proteomes" id="UP000007648">
    <property type="component" value="Unassembled WGS sequence"/>
</dbReference>
<organism evidence="16 17">
    <name type="scientific">Sarcophilus harrisii</name>
    <name type="common">Tasmanian devil</name>
    <name type="synonym">Sarcophilus laniarius</name>
    <dbReference type="NCBI Taxonomy" id="9305"/>
    <lineage>
        <taxon>Eukaryota</taxon>
        <taxon>Metazoa</taxon>
        <taxon>Chordata</taxon>
        <taxon>Craniata</taxon>
        <taxon>Vertebrata</taxon>
        <taxon>Euteleostomi</taxon>
        <taxon>Mammalia</taxon>
        <taxon>Metatheria</taxon>
        <taxon>Dasyuromorphia</taxon>
        <taxon>Dasyuridae</taxon>
        <taxon>Sarcophilus</taxon>
    </lineage>
</organism>
<evidence type="ECO:0000256" key="7">
    <source>
        <dbReference type="ARBA" id="ARBA00023015"/>
    </source>
</evidence>
<evidence type="ECO:0000256" key="13">
    <source>
        <dbReference type="PROSITE-ProRule" id="PRU00042"/>
    </source>
</evidence>
<dbReference type="Pfam" id="PF00096">
    <property type="entry name" value="zf-C2H2"/>
    <property type="match status" value="3"/>
</dbReference>
<evidence type="ECO:0000256" key="14">
    <source>
        <dbReference type="SAM" id="MobiDB-lite"/>
    </source>
</evidence>
<name>A0A7N4P8V3_SARHA</name>
<dbReference type="PANTHER" id="PTHR24388">
    <property type="entry name" value="ZINC FINGER PROTEIN"/>
    <property type="match status" value="1"/>
</dbReference>
<reference evidence="16" key="2">
    <citation type="submission" date="2025-08" db="UniProtKB">
        <authorList>
            <consortium name="Ensembl"/>
        </authorList>
    </citation>
    <scope>IDENTIFICATION</scope>
</reference>